<evidence type="ECO:0000313" key="3">
    <source>
        <dbReference type="Proteomes" id="UP000535543"/>
    </source>
</evidence>
<dbReference type="AlphaFoldDB" id="A0A848K9E2"/>
<accession>A0A848K9E2</accession>
<organism evidence="2 3">
    <name type="scientific">Antrihabitans stalactiti</name>
    <dbReference type="NCBI Taxonomy" id="2584121"/>
    <lineage>
        <taxon>Bacteria</taxon>
        <taxon>Bacillati</taxon>
        <taxon>Actinomycetota</taxon>
        <taxon>Actinomycetes</taxon>
        <taxon>Mycobacteriales</taxon>
        <taxon>Nocardiaceae</taxon>
        <taxon>Antrihabitans</taxon>
    </lineage>
</organism>
<dbReference type="InterPro" id="IPR021443">
    <property type="entry name" value="DUF3093"/>
</dbReference>
<dbReference type="Pfam" id="PF11292">
    <property type="entry name" value="DUF3093"/>
    <property type="match status" value="1"/>
</dbReference>
<feature type="transmembrane region" description="Helical" evidence="1">
    <location>
        <begin position="78"/>
        <end position="97"/>
    </location>
</feature>
<proteinExistence type="predicted"/>
<dbReference type="Proteomes" id="UP000535543">
    <property type="component" value="Unassembled WGS sequence"/>
</dbReference>
<keyword evidence="1" id="KW-0472">Membrane</keyword>
<reference evidence="2 3" key="1">
    <citation type="submission" date="2019-05" db="EMBL/GenBank/DDBJ databases">
        <authorList>
            <person name="Lee S.D."/>
        </authorList>
    </citation>
    <scope>NUCLEOTIDE SEQUENCE [LARGE SCALE GENOMIC DNA]</scope>
    <source>
        <strain evidence="2 3">YC2-7</strain>
    </source>
</reference>
<feature type="transmembrane region" description="Helical" evidence="1">
    <location>
        <begin position="104"/>
        <end position="122"/>
    </location>
</feature>
<dbReference type="EMBL" id="VCQU01000001">
    <property type="protein sequence ID" value="NMN94058.1"/>
    <property type="molecule type" value="Genomic_DNA"/>
</dbReference>
<keyword evidence="1" id="KW-0812">Transmembrane</keyword>
<keyword evidence="3" id="KW-1185">Reference proteome</keyword>
<reference evidence="2 3" key="2">
    <citation type="submission" date="2020-06" db="EMBL/GenBank/DDBJ databases">
        <title>Antribacter stalactiti gen. nov., sp. nov., a new member of the family Nacardiaceae isolated from a cave.</title>
        <authorList>
            <person name="Kim I.S."/>
        </authorList>
    </citation>
    <scope>NUCLEOTIDE SEQUENCE [LARGE SCALE GENOMIC DNA]</scope>
    <source>
        <strain evidence="2 3">YC2-7</strain>
    </source>
</reference>
<sequence length="222" mass="24349">MVEQRSTPASPAWARAGIAISGSSRTRATAGRPLTWSETTRNDVLTTLKPVSEQSQSAAPANHSGDAVLFAERLWVPWWWWPVAFAITAILAAEITMGAPGIRAWLPYVLLLPLPTFVLIWLSRLRVDVVALDGGGRELRVGRAHMPVDVIARGALVPVTAKSAAMGRQLDPAAYVQHRPWVKEMVLAVLDDPDDPTPYWLFSTRRPAQLLVALGLPEQPQR</sequence>
<gene>
    <name evidence="2" type="ORF">FGL95_03290</name>
</gene>
<name>A0A848K9E2_9NOCA</name>
<comment type="caution">
    <text evidence="2">The sequence shown here is derived from an EMBL/GenBank/DDBJ whole genome shotgun (WGS) entry which is preliminary data.</text>
</comment>
<protein>
    <submittedName>
        <fullName evidence="2">DUF3093 domain-containing protein</fullName>
    </submittedName>
</protein>
<evidence type="ECO:0000313" key="2">
    <source>
        <dbReference type="EMBL" id="NMN94058.1"/>
    </source>
</evidence>
<keyword evidence="1" id="KW-1133">Transmembrane helix</keyword>
<evidence type="ECO:0000256" key="1">
    <source>
        <dbReference type="SAM" id="Phobius"/>
    </source>
</evidence>